<keyword evidence="2" id="KW-1185">Reference proteome</keyword>
<dbReference type="KEGG" id="chu:CHU_0114"/>
<dbReference type="AlphaFoldDB" id="A0A6N4SMC4"/>
<reference evidence="1 2" key="1">
    <citation type="journal article" date="2007" name="Appl. Environ. Microbiol.">
        <title>Genome sequence of the cellulolytic gliding bacterium Cytophaga hutchinsonii.</title>
        <authorList>
            <person name="Xie G."/>
            <person name="Bruce D.C."/>
            <person name="Challacombe J.F."/>
            <person name="Chertkov O."/>
            <person name="Detter J.C."/>
            <person name="Gilna P."/>
            <person name="Han C.S."/>
            <person name="Lucas S."/>
            <person name="Misra M."/>
            <person name="Myers G.L."/>
            <person name="Richardson P."/>
            <person name="Tapia R."/>
            <person name="Thayer N."/>
            <person name="Thompson L.S."/>
            <person name="Brettin T.S."/>
            <person name="Henrissat B."/>
            <person name="Wilson D.B."/>
            <person name="McBride M.J."/>
        </authorList>
    </citation>
    <scope>NUCLEOTIDE SEQUENCE [LARGE SCALE GENOMIC DNA]</scope>
    <source>
        <strain evidence="2">ATCC 33406 / DSM 1761 / CIP 103989 / NBRC 15051 / NCIMB 9469 / D465</strain>
    </source>
</reference>
<sequence>MQAITMKSTYSTYRFTLLFALILTMLGAVSYSPVLKANTKTVAKSADEKEKANQQTEHILTIGQHVLSSLSFSFESNTDYISPDIDIFHFCLPFEVVHQIVSASFQNSYLNNIFPFAISAQAP</sequence>
<proteinExistence type="predicted"/>
<gene>
    <name evidence="1" type="ordered locus">CHU_0114</name>
</gene>
<evidence type="ECO:0000313" key="2">
    <source>
        <dbReference type="Proteomes" id="UP000001822"/>
    </source>
</evidence>
<name>A0A6N4SMC4_CYTH3</name>
<evidence type="ECO:0000313" key="1">
    <source>
        <dbReference type="EMBL" id="ABG57407.1"/>
    </source>
</evidence>
<dbReference type="Proteomes" id="UP000001822">
    <property type="component" value="Chromosome"/>
</dbReference>
<dbReference type="EMBL" id="CP000383">
    <property type="protein sequence ID" value="ABG57407.1"/>
    <property type="molecule type" value="Genomic_DNA"/>
</dbReference>
<protein>
    <submittedName>
        <fullName evidence="1">Uncharacterized protein</fullName>
    </submittedName>
</protein>
<accession>A0A6N4SMC4</accession>
<organism evidence="1 2">
    <name type="scientific">Cytophaga hutchinsonii (strain ATCC 33406 / DSM 1761 / CIP 103989 / NBRC 15051 / NCIMB 9469 / D465)</name>
    <dbReference type="NCBI Taxonomy" id="269798"/>
    <lineage>
        <taxon>Bacteria</taxon>
        <taxon>Pseudomonadati</taxon>
        <taxon>Bacteroidota</taxon>
        <taxon>Cytophagia</taxon>
        <taxon>Cytophagales</taxon>
        <taxon>Cytophagaceae</taxon>
        <taxon>Cytophaga</taxon>
    </lineage>
</organism>